<proteinExistence type="predicted"/>
<evidence type="ECO:0000313" key="3">
    <source>
        <dbReference type="Proteomes" id="UP000298030"/>
    </source>
</evidence>
<sequence>MSTAIQQTFLGSPFFAVVGASKDTSKVGTKVLNWYKARSYKITPVHPKEAELEGISTVKSIADLPSPQETSISIVTPPKVTLGILQQAKDLGIPAVWLQPGAEDDAVLAYIKENLADRAIYGGPCILVEGDSIAQSLKSSL</sequence>
<dbReference type="Gene3D" id="3.40.50.720">
    <property type="entry name" value="NAD(P)-binding Rossmann-like Domain"/>
    <property type="match status" value="1"/>
</dbReference>
<dbReference type="PANTHER" id="PTHR33303">
    <property type="entry name" value="CYTOPLASMIC PROTEIN-RELATED"/>
    <property type="match status" value="1"/>
</dbReference>
<name>A0A4Y7TY64_COPMI</name>
<evidence type="ECO:0000259" key="1">
    <source>
        <dbReference type="SMART" id="SM00881"/>
    </source>
</evidence>
<dbReference type="SUPFAM" id="SSF51735">
    <property type="entry name" value="NAD(P)-binding Rossmann-fold domains"/>
    <property type="match status" value="1"/>
</dbReference>
<dbReference type="Pfam" id="PF13380">
    <property type="entry name" value="CoA_binding_2"/>
    <property type="match status" value="1"/>
</dbReference>
<dbReference type="SMART" id="SM00881">
    <property type="entry name" value="CoA_binding"/>
    <property type="match status" value="1"/>
</dbReference>
<comment type="caution">
    <text evidence="2">The sequence shown here is derived from an EMBL/GenBank/DDBJ whole genome shotgun (WGS) entry which is preliminary data.</text>
</comment>
<feature type="domain" description="CoA-binding" evidence="1">
    <location>
        <begin position="9"/>
        <end position="102"/>
    </location>
</feature>
<accession>A0A4Y7TY64</accession>
<dbReference type="STRING" id="71717.A0A4Y7TY64"/>
<dbReference type="AlphaFoldDB" id="A0A4Y7TY64"/>
<dbReference type="InterPro" id="IPR003781">
    <property type="entry name" value="CoA-bd"/>
</dbReference>
<dbReference type="PANTHER" id="PTHR33303:SF2">
    <property type="entry name" value="COA-BINDING DOMAIN-CONTAINING PROTEIN"/>
    <property type="match status" value="1"/>
</dbReference>
<protein>
    <submittedName>
        <fullName evidence="2">NAD(P)-binding protein</fullName>
    </submittedName>
</protein>
<evidence type="ECO:0000313" key="2">
    <source>
        <dbReference type="EMBL" id="TEB38509.1"/>
    </source>
</evidence>
<dbReference type="OrthoDB" id="5138418at2759"/>
<keyword evidence="3" id="KW-1185">Reference proteome</keyword>
<gene>
    <name evidence="2" type="ORF">FA13DRAFT_1726178</name>
</gene>
<dbReference type="EMBL" id="QPFP01000003">
    <property type="protein sequence ID" value="TEB38509.1"/>
    <property type="molecule type" value="Genomic_DNA"/>
</dbReference>
<reference evidence="2 3" key="1">
    <citation type="journal article" date="2019" name="Nat. Ecol. Evol.">
        <title>Megaphylogeny resolves global patterns of mushroom evolution.</title>
        <authorList>
            <person name="Varga T."/>
            <person name="Krizsan K."/>
            <person name="Foldi C."/>
            <person name="Dima B."/>
            <person name="Sanchez-Garcia M."/>
            <person name="Sanchez-Ramirez S."/>
            <person name="Szollosi G.J."/>
            <person name="Szarkandi J.G."/>
            <person name="Papp V."/>
            <person name="Albert L."/>
            <person name="Andreopoulos W."/>
            <person name="Angelini C."/>
            <person name="Antonin V."/>
            <person name="Barry K.W."/>
            <person name="Bougher N.L."/>
            <person name="Buchanan P."/>
            <person name="Buyck B."/>
            <person name="Bense V."/>
            <person name="Catcheside P."/>
            <person name="Chovatia M."/>
            <person name="Cooper J."/>
            <person name="Damon W."/>
            <person name="Desjardin D."/>
            <person name="Finy P."/>
            <person name="Geml J."/>
            <person name="Haridas S."/>
            <person name="Hughes K."/>
            <person name="Justo A."/>
            <person name="Karasinski D."/>
            <person name="Kautmanova I."/>
            <person name="Kiss B."/>
            <person name="Kocsube S."/>
            <person name="Kotiranta H."/>
            <person name="LaButti K.M."/>
            <person name="Lechner B.E."/>
            <person name="Liimatainen K."/>
            <person name="Lipzen A."/>
            <person name="Lukacs Z."/>
            <person name="Mihaltcheva S."/>
            <person name="Morgado L.N."/>
            <person name="Niskanen T."/>
            <person name="Noordeloos M.E."/>
            <person name="Ohm R.A."/>
            <person name="Ortiz-Santana B."/>
            <person name="Ovrebo C."/>
            <person name="Racz N."/>
            <person name="Riley R."/>
            <person name="Savchenko A."/>
            <person name="Shiryaev A."/>
            <person name="Soop K."/>
            <person name="Spirin V."/>
            <person name="Szebenyi C."/>
            <person name="Tomsovsky M."/>
            <person name="Tulloss R.E."/>
            <person name="Uehling J."/>
            <person name="Grigoriev I.V."/>
            <person name="Vagvolgyi C."/>
            <person name="Papp T."/>
            <person name="Martin F.M."/>
            <person name="Miettinen O."/>
            <person name="Hibbett D.S."/>
            <person name="Nagy L.G."/>
        </authorList>
    </citation>
    <scope>NUCLEOTIDE SEQUENCE [LARGE SCALE GENOMIC DNA]</scope>
    <source>
        <strain evidence="2 3">FP101781</strain>
    </source>
</reference>
<dbReference type="Proteomes" id="UP000298030">
    <property type="component" value="Unassembled WGS sequence"/>
</dbReference>
<dbReference type="InterPro" id="IPR036291">
    <property type="entry name" value="NAD(P)-bd_dom_sf"/>
</dbReference>
<organism evidence="2 3">
    <name type="scientific">Coprinellus micaceus</name>
    <name type="common">Glistening ink-cap mushroom</name>
    <name type="synonym">Coprinus micaceus</name>
    <dbReference type="NCBI Taxonomy" id="71717"/>
    <lineage>
        <taxon>Eukaryota</taxon>
        <taxon>Fungi</taxon>
        <taxon>Dikarya</taxon>
        <taxon>Basidiomycota</taxon>
        <taxon>Agaricomycotina</taxon>
        <taxon>Agaricomycetes</taxon>
        <taxon>Agaricomycetidae</taxon>
        <taxon>Agaricales</taxon>
        <taxon>Agaricineae</taxon>
        <taxon>Psathyrellaceae</taxon>
        <taxon>Coprinellus</taxon>
    </lineage>
</organism>